<dbReference type="AlphaFoldDB" id="A0A918WH24"/>
<evidence type="ECO:0000256" key="1">
    <source>
        <dbReference type="SAM" id="MobiDB-lite"/>
    </source>
</evidence>
<dbReference type="Proteomes" id="UP000638981">
    <property type="component" value="Unassembled WGS sequence"/>
</dbReference>
<keyword evidence="3" id="KW-1185">Reference proteome</keyword>
<organism evidence="2 3">
    <name type="scientific">Neogemmobacter tilapiae</name>
    <dbReference type="NCBI Taxonomy" id="875041"/>
    <lineage>
        <taxon>Bacteria</taxon>
        <taxon>Pseudomonadati</taxon>
        <taxon>Pseudomonadota</taxon>
        <taxon>Alphaproteobacteria</taxon>
        <taxon>Rhodobacterales</taxon>
        <taxon>Paracoccaceae</taxon>
        <taxon>Neogemmobacter</taxon>
    </lineage>
</organism>
<accession>A0A918WH24</accession>
<proteinExistence type="predicted"/>
<reference evidence="2" key="2">
    <citation type="submission" date="2020-09" db="EMBL/GenBank/DDBJ databases">
        <authorList>
            <person name="Sun Q."/>
            <person name="Kim S."/>
        </authorList>
    </citation>
    <scope>NUCLEOTIDE SEQUENCE</scope>
    <source>
        <strain evidence="2">KCTC 23310</strain>
    </source>
</reference>
<reference evidence="2" key="1">
    <citation type="journal article" date="2014" name="Int. J. Syst. Evol. Microbiol.">
        <title>Complete genome sequence of Corynebacterium casei LMG S-19264T (=DSM 44701T), isolated from a smear-ripened cheese.</title>
        <authorList>
            <consortium name="US DOE Joint Genome Institute (JGI-PGF)"/>
            <person name="Walter F."/>
            <person name="Albersmeier A."/>
            <person name="Kalinowski J."/>
            <person name="Ruckert C."/>
        </authorList>
    </citation>
    <scope>NUCLEOTIDE SEQUENCE</scope>
    <source>
        <strain evidence="2">KCTC 23310</strain>
    </source>
</reference>
<dbReference type="EMBL" id="BMYJ01000001">
    <property type="protein sequence ID" value="GHC46846.1"/>
    <property type="molecule type" value="Genomic_DNA"/>
</dbReference>
<comment type="caution">
    <text evidence="2">The sequence shown here is derived from an EMBL/GenBank/DDBJ whole genome shotgun (WGS) entry which is preliminary data.</text>
</comment>
<dbReference type="RefSeq" id="WP_189410082.1">
    <property type="nucleotide sequence ID" value="NZ_BMYJ01000001.1"/>
</dbReference>
<protein>
    <recommendedName>
        <fullName evidence="4">DUF2497 domain-containing protein</fullName>
    </recommendedName>
</protein>
<feature type="region of interest" description="Disordered" evidence="1">
    <location>
        <begin position="60"/>
        <end position="80"/>
    </location>
</feature>
<feature type="compositionally biased region" description="Basic residues" evidence="1">
    <location>
        <begin position="66"/>
        <end position="78"/>
    </location>
</feature>
<name>A0A918WH24_9RHOB</name>
<gene>
    <name evidence="2" type="ORF">GCM10007315_05790</name>
</gene>
<sequence>MSEQLGSVGGGDVLSSIRRLVSEEKLPKSRAIRIAALKPVEEPVSDKLLLTPALRVEEPVASVKPPKAKAAPKPRATKAKVEPVVTLVSVTPEPVVAEAPPAPDMPTAPDAPPAPIAAADPVDPMDAVIAALAQAMVEETVPEEAPATGVVVELSERRAEREETPKAEELVEELPDLTAEDEGPLLGMGADALRDLVREVLRAELQGEFGERITRNVRKLVRAEIARALMSRGIE</sequence>
<evidence type="ECO:0000313" key="3">
    <source>
        <dbReference type="Proteomes" id="UP000638981"/>
    </source>
</evidence>
<evidence type="ECO:0008006" key="4">
    <source>
        <dbReference type="Google" id="ProtNLM"/>
    </source>
</evidence>
<evidence type="ECO:0000313" key="2">
    <source>
        <dbReference type="EMBL" id="GHC46846.1"/>
    </source>
</evidence>